<dbReference type="InterPro" id="IPR000210">
    <property type="entry name" value="BTB/POZ_dom"/>
</dbReference>
<evidence type="ECO:0000259" key="2">
    <source>
        <dbReference type="PROSITE" id="PS50097"/>
    </source>
</evidence>
<dbReference type="PROSITE" id="PS50097">
    <property type="entry name" value="BTB"/>
    <property type="match status" value="1"/>
</dbReference>
<organism evidence="3 4">
    <name type="scientific">Diaporthe eres</name>
    <name type="common">Phomopsis oblonga</name>
    <dbReference type="NCBI Taxonomy" id="83184"/>
    <lineage>
        <taxon>Eukaryota</taxon>
        <taxon>Fungi</taxon>
        <taxon>Dikarya</taxon>
        <taxon>Ascomycota</taxon>
        <taxon>Pezizomycotina</taxon>
        <taxon>Sordariomycetes</taxon>
        <taxon>Sordariomycetidae</taxon>
        <taxon>Diaporthales</taxon>
        <taxon>Diaporthaceae</taxon>
        <taxon>Diaporthe</taxon>
        <taxon>Diaporthe eres species complex</taxon>
    </lineage>
</organism>
<name>A0ABR1NSF3_DIAER</name>
<dbReference type="CDD" id="cd18186">
    <property type="entry name" value="BTB_POZ_ZBTB_KLHL-like"/>
    <property type="match status" value="1"/>
</dbReference>
<proteinExistence type="predicted"/>
<dbReference type="SUPFAM" id="SSF54695">
    <property type="entry name" value="POZ domain"/>
    <property type="match status" value="1"/>
</dbReference>
<sequence length="713" mass="80150">MPAKDIGKPLDMWDPSMLLSFSPTTTQFGSMLSSPTDLDLARPSALLPYAPAKQLSTDWFMSPESWKIEHDLPHYEEPMPPTPYSRLALKAFLTTGQRWLSDWISTGGTPFIHKQLYSFRLPRSVQDAYTTVALYLLRTEENEDMVHRTIQDRSAQLLQDEEKHTTSSSLNPFGHLSRVHALLVYQIICLLDGDIRLRALAEERIPTMMAWLKQMLESVSFASQLTPSGSSGAMTAARGLGLGIVDVMDAAASTTPDAATPANRMSTCTNSSSQEEVLWHAWIFTESVRRTWIFAQGIHVVYDVILKGWTVCAGALKMTTASDVWDAPNSYAWTKICVEKNVRLSTPNEVENFLTEARPEDVDDFAKSLLEIMFGKAKMERWKDGKTTKMPPKRENDNPDPNAARKKFKKRGDLGIFNLATQSDCALMVEDERLLVHKAMLISRSGLFKKLLAQTGKTPVDHRGRVVLTLDSHVIKSIQLVVEFIYGAGSVEILEFPCKDQPIIQDCILLYNLGCDFEISDMVAYATKHLGMYLSKKLRDICLYPIPKAMEAVAVRAFLDDLEAGIAQAYKTDPIDEDPNHPRHMLIDFVLAGRDVLLRDADLRFRIAQGMLPAAFVNQVLLTQYGPGYKTPWMKKLVVRPEKFNKKHEMKKKRSCAGCGEGITKDETMVFNPWSGPNFAQRYTQVCCEECAHKMDKGKGKGVSWGVFDDAKE</sequence>
<evidence type="ECO:0000313" key="3">
    <source>
        <dbReference type="EMBL" id="KAK7713698.1"/>
    </source>
</evidence>
<reference evidence="3 4" key="1">
    <citation type="submission" date="2024-02" db="EMBL/GenBank/DDBJ databases">
        <title>De novo assembly and annotation of 12 fungi associated with fruit tree decline syndrome in Ontario, Canada.</title>
        <authorList>
            <person name="Sulman M."/>
            <person name="Ellouze W."/>
            <person name="Ilyukhin E."/>
        </authorList>
    </citation>
    <scope>NUCLEOTIDE SEQUENCE [LARGE SCALE GENOMIC DNA]</scope>
    <source>
        <strain evidence="3 4">M169</strain>
    </source>
</reference>
<dbReference type="InterPro" id="IPR011333">
    <property type="entry name" value="SKP1/BTB/POZ_sf"/>
</dbReference>
<keyword evidence="4" id="KW-1185">Reference proteome</keyword>
<dbReference type="EMBL" id="JAKNSF020000124">
    <property type="protein sequence ID" value="KAK7713698.1"/>
    <property type="molecule type" value="Genomic_DNA"/>
</dbReference>
<evidence type="ECO:0000256" key="1">
    <source>
        <dbReference type="SAM" id="MobiDB-lite"/>
    </source>
</evidence>
<dbReference type="Pfam" id="PF00651">
    <property type="entry name" value="BTB"/>
    <property type="match status" value="1"/>
</dbReference>
<accession>A0ABR1NSF3</accession>
<feature type="region of interest" description="Disordered" evidence="1">
    <location>
        <begin position="383"/>
        <end position="405"/>
    </location>
</feature>
<dbReference type="SMART" id="SM00225">
    <property type="entry name" value="BTB"/>
    <property type="match status" value="1"/>
</dbReference>
<evidence type="ECO:0000313" key="4">
    <source>
        <dbReference type="Proteomes" id="UP001430848"/>
    </source>
</evidence>
<protein>
    <recommendedName>
        <fullName evidence="2">BTB domain-containing protein</fullName>
    </recommendedName>
</protein>
<gene>
    <name evidence="3" type="ORF">SLS63_012013</name>
</gene>
<comment type="caution">
    <text evidence="3">The sequence shown here is derived from an EMBL/GenBank/DDBJ whole genome shotgun (WGS) entry which is preliminary data.</text>
</comment>
<dbReference type="Proteomes" id="UP001430848">
    <property type="component" value="Unassembled WGS sequence"/>
</dbReference>
<dbReference type="Gene3D" id="3.30.710.10">
    <property type="entry name" value="Potassium Channel Kv1.1, Chain A"/>
    <property type="match status" value="1"/>
</dbReference>
<feature type="domain" description="BTB" evidence="2">
    <location>
        <begin position="423"/>
        <end position="486"/>
    </location>
</feature>
<feature type="compositionally biased region" description="Basic and acidic residues" evidence="1">
    <location>
        <begin position="383"/>
        <end position="397"/>
    </location>
</feature>